<feature type="domain" description="DUF11" evidence="2">
    <location>
        <begin position="1770"/>
        <end position="1866"/>
    </location>
</feature>
<evidence type="ECO:0000259" key="3">
    <source>
        <dbReference type="Pfam" id="PF19081"/>
    </source>
</evidence>
<feature type="compositionally biased region" description="Low complexity" evidence="1">
    <location>
        <begin position="1589"/>
        <end position="1611"/>
    </location>
</feature>
<feature type="non-terminal residue" evidence="4">
    <location>
        <position position="2905"/>
    </location>
</feature>
<organism evidence="4 5">
    <name type="scientific">Olivibacter domesticus</name>
    <name type="common">Pseudosphingobacterium domesticum</name>
    <dbReference type="NCBI Taxonomy" id="407022"/>
    <lineage>
        <taxon>Bacteria</taxon>
        <taxon>Pseudomonadati</taxon>
        <taxon>Bacteroidota</taxon>
        <taxon>Sphingobacteriia</taxon>
        <taxon>Sphingobacteriales</taxon>
        <taxon>Sphingobacteriaceae</taxon>
        <taxon>Olivibacter</taxon>
    </lineage>
</organism>
<dbReference type="Gene3D" id="2.60.40.10">
    <property type="entry name" value="Immunoglobulins"/>
    <property type="match status" value="2"/>
</dbReference>
<dbReference type="NCBIfam" id="TIGR01451">
    <property type="entry name" value="B_ant_repeat"/>
    <property type="match status" value="4"/>
</dbReference>
<dbReference type="Pfam" id="PF19081">
    <property type="entry name" value="Ig_7"/>
    <property type="match status" value="2"/>
</dbReference>
<evidence type="ECO:0000313" key="4">
    <source>
        <dbReference type="EMBL" id="SEM48932.1"/>
    </source>
</evidence>
<proteinExistence type="predicted"/>
<feature type="domain" description="DUF11" evidence="2">
    <location>
        <begin position="1488"/>
        <end position="1586"/>
    </location>
</feature>
<dbReference type="InterPro" id="IPR051172">
    <property type="entry name" value="Chlamydia_OmcB"/>
</dbReference>
<evidence type="ECO:0000256" key="1">
    <source>
        <dbReference type="SAM" id="MobiDB-lite"/>
    </source>
</evidence>
<dbReference type="InterPro" id="IPR044023">
    <property type="entry name" value="Ig_7"/>
</dbReference>
<evidence type="ECO:0000313" key="5">
    <source>
        <dbReference type="Proteomes" id="UP000199421"/>
    </source>
</evidence>
<sequence length="2905" mass="304671">METTFTFRKSFSHFVFTVLAVFFAVFGMAGIGYGQNKTYATWTPNSGRVQIGLFAGGGVTDPANAALPDDTYATMTSQRTVLLAGGDAWLQLKYPTAQTGNAISFIKVSELTESGLGLNLGQLLGTPNDIIIAGLYQNASNGTAAGDAGTEITGATIETSFIRDNNGELYLAVAAPQNTVPYNGVRIRLTFPPEVNVASTLSMRVHNGFTLSGTSCGLATYTDVGKSTGISVALTDVVQNPQFAVDSDPNNYSTISTGTLQVAGSVFQTFYFNGLSAPQDYFKVKFAIGGGSLLDLNLIGSFEIRAYNGDQVVYSKKLQGGLINGLDLLGLLRNGETVTLPIGPGVPFDRVAIGVNTSVGLSLASSPLRVYSVERYGGANSPVLNCADPNPIIPPNPTDHMLSQKDCATSVISSEYANFPYNAVDGNNDTYTTLEASSGTAVGIGSYNGHIELGFNQPKTAGTTSYIRIDFDNEVLGGLLDGSVGQLLGGVVNNVLFGSHYFTVDAKNDGTSVLSGSSNTGFYNTDGRVKVVQDKLGRYYIAITPNADYNSIRITESLGALLGLGEVRNMNVYHACVSTGSEPCEQAFDTYTASNGISLDLLGAGNAGVTNAQHAIDGDANTASSISIGAAGVAASVYQYVDFHTLSALTDHFRVKLKMDGGSVISAEVLGSIVVKAFNGDQEVFSQRLRDGLVSDLDLLDLLQGGEVLSLPFGPGRAFDRVAIGIESLLSANVINNPLQVFSIERFSAACPDPELQDPPVTTPPFNQKDCGTTVTSFENTNFPLNTIDDKNDTYATLYAGTGTALGLGSFSSHIELAYPNAIPAKETSYIRIDFEDDMLNSLLGGSLGGALADLAGGLVLGNHYFEVALKDAAGAEIFNASSVDGFDGQAVKVVKDANGRFYIAVTADVPYQSVRITHGLAALIGGNNTATMNVYSMCRETVFDPCEQATFTSFDGDGLSLDLLDISKGGVFNPQYTIDENSSNYSTINLGIVGVGATVYQNIYFKTKSSATDSLRLRVQLDQPGILNLDLAGSYRVKLFNGSEEVYNESLQSALINNLDLLGLLNSGGIQQLTIAPGVVYDRVQFGLQSVASINTSAPIRFYGVSRISDACPDPDFLAPPYRDPVCADNLVNSEHVDDLPNLFDGNHNSYATIHSDAGLTKYSGHVEFGYGAVVPAGTTSFVRIDAGDEGLLASLLGGSVGKLLTDIIGNVVLGNHYFNVIVKDAAGNEVVTGSSEDSFTGSTTGLNPNNQIRIVQDKAGRFYIAIKPNVDYSSVRIEDHTDALLLGQHNSINVYGMCYETNFDGCAEAFTTSFDGSGLTVGLTGIGSYGVQNADRILDNNNNGDYSELSLGTINVAGAVQQNVQFNKEVAANSVFKIKMAVGTGTLDAGVFGRIDVVGYKNGQEVYADTLQNAVVGNVNLLQLFNNGAAPEIKISPDVAVDEIAIRLRSLVGVTVVPNVRLYYIQQDCDAVSGYVGWKSYTVNNDKSITSVKGGEEIEYTIHIKNTGTLDLSGLVVADTIPAHTTYVDGSGGTLDNNIVTFDSVNVAAGATATVAFKVTVNADLTGVTAVRNVALVKTDINDPGSETYPPTDNTNPTEPDTTGNTGTDIPVEQLKSLVSWKAYTVNGDASITSVNGGEDVEYAIYVRNTGNQALTNVVISDALPAGTDYVSGGTETGGVISFQIPALAVGETSAAQVFTVKVKDNLTGITEIRNVATIVSDEVTTPIESFPPVDNTNPTEPNETGETGTVIDVEPATGLLSWKAYKVNGSADSTAVRGGETVEYSIYTRNTGNQDLNNVVITDQLPEGVEYVSGGTFANNTVSFTIASLEAGQTSVPQIFTVKVKEDLTNISIIRNVATVAADSVTTPIESYPPTDNANPSEPDTTGTTGTSLDVTPLHDLDLALTGESNGANNGQAVSGNIITYTITVTNTGNKALTNVQLLDTVPANTTLENAGDFTPNGNNLELTIPALGVGETQTYTFTVEVNTIDPAVVTAIDNSVTAIYRNEDDTADKSETATHSMPTDCTPINATNITLSGGADPICAGAEVTLTATFSGLTTTPPTGNAVKWYDNEALTGTPLTGLSITINPTVTTTYYVVVEGEGYCFNNPPAQTSVTVSPTPEIPTIAITGANPICEGEFITLTASGDADSYKWFNNSVEIQGETSQTLDVSVAGQYTVVAVNAGGCESDFSAAVTVDVTPRPVQPTIQVDGANAICEGSEVILTSSASIGNQWFKDGAEIQGATQQTLTVTEAGTYTVIVTDPTSTCVSLPSDGAAITVNPAPTITLNGDPAISAKVGEAVQIPGVTTDPAGLTVTWYDNEGNITTNLTPTFTIPGVYTYTAIASNGDCSASTTVVITVYDENACPPLVERVYANTQTWSAVLTGDVENPGNAVDGNPQTNSTLRTLVGVAGIGSVRQNLVFAQQAEAGTPVTVKLGKELSAVGVLTGVSVVGLDSAGNEIGAPQNVQGGLLDLLVGDNVAEFTFVPADNTGPKNYRGVRVIQAAVLSLAQNTRVYGAYVTRNSATNDCAPVAPNVKPNVIDVLHGVRDIGLGALSATSSVTSPWNAVDNDTTSYATISREVAVLNEAFLTVAFKSQSQLNDSIRIVTEVPNDPILQVELLKGYKIQRYLGNTPVGEPLDEQSGLLNLKLLGSSQRAAIIVAPTNEPFDRVSITYGSVASVLGNSTNVYDVNLKPTISPVVNPDGDLVLCPDEPIVLNQVDSCTIYKIFDAVIGGNELETTDGLSFTLPADLAPGEYTFYVQAVRQGCDVGDRVPIAVTISAKPEIVLQPTSLTLAPGLSASFNVEATGTDLSYQWEQLVGTTWTTLQGEVDSTFSVTVPSDSAGTIYTYRVVVSSAAGCDVISAEATLTVGNQEIDFSKSNLAVTKDNAVANGVDENEVT</sequence>
<feature type="domain" description="Ig-like" evidence="3">
    <location>
        <begin position="2043"/>
        <end position="2123"/>
    </location>
</feature>
<feature type="domain" description="DUF11" evidence="2">
    <location>
        <begin position="1915"/>
        <end position="2019"/>
    </location>
</feature>
<feature type="compositionally biased region" description="Polar residues" evidence="1">
    <location>
        <begin position="1870"/>
        <end position="1887"/>
    </location>
</feature>
<dbReference type="InterPro" id="IPR001434">
    <property type="entry name" value="OmcB-like_DUF11"/>
</dbReference>
<dbReference type="PANTHER" id="PTHR34819">
    <property type="entry name" value="LARGE CYSTEINE-RICH PERIPLASMIC PROTEIN OMCB"/>
    <property type="match status" value="1"/>
</dbReference>
<feature type="region of interest" description="Disordered" evidence="1">
    <location>
        <begin position="1870"/>
        <end position="1897"/>
    </location>
</feature>
<dbReference type="InterPro" id="IPR013783">
    <property type="entry name" value="Ig-like_fold"/>
</dbReference>
<dbReference type="EMBL" id="FOAF01000014">
    <property type="protein sequence ID" value="SEM48932.1"/>
    <property type="molecule type" value="Genomic_DNA"/>
</dbReference>
<protein>
    <submittedName>
        <fullName evidence="4">Conserved repeat domain-containing protein</fullName>
    </submittedName>
</protein>
<feature type="domain" description="DUF11" evidence="2">
    <location>
        <begin position="1631"/>
        <end position="1725"/>
    </location>
</feature>
<reference evidence="5" key="1">
    <citation type="submission" date="2016-10" db="EMBL/GenBank/DDBJ databases">
        <authorList>
            <person name="Varghese N."/>
            <person name="Submissions S."/>
        </authorList>
    </citation>
    <scope>NUCLEOTIDE SEQUENCE [LARGE SCALE GENOMIC DNA]</scope>
    <source>
        <strain evidence="5">DSM 18733</strain>
    </source>
</reference>
<dbReference type="PANTHER" id="PTHR34819:SF3">
    <property type="entry name" value="CELL SURFACE PROTEIN"/>
    <property type="match status" value="1"/>
</dbReference>
<feature type="compositionally biased region" description="Low complexity" evidence="1">
    <location>
        <begin position="1738"/>
        <end position="1751"/>
    </location>
</feature>
<dbReference type="InterPro" id="IPR047589">
    <property type="entry name" value="DUF11_rpt"/>
</dbReference>
<accession>A0A1H7YRR2</accession>
<feature type="domain" description="Ig-like" evidence="3">
    <location>
        <begin position="2125"/>
        <end position="2204"/>
    </location>
</feature>
<dbReference type="STRING" id="407022.SAMN05661044_05306"/>
<dbReference type="Proteomes" id="UP000199421">
    <property type="component" value="Unassembled WGS sequence"/>
</dbReference>
<evidence type="ECO:0000259" key="2">
    <source>
        <dbReference type="Pfam" id="PF01345"/>
    </source>
</evidence>
<feature type="region of interest" description="Disordered" evidence="1">
    <location>
        <begin position="1729"/>
        <end position="1751"/>
    </location>
</feature>
<keyword evidence="5" id="KW-1185">Reference proteome</keyword>
<name>A0A1H7YRR2_OLID1</name>
<feature type="region of interest" description="Disordered" evidence="1">
    <location>
        <begin position="1583"/>
        <end position="1611"/>
    </location>
</feature>
<dbReference type="Pfam" id="PF01345">
    <property type="entry name" value="DUF11"/>
    <property type="match status" value="4"/>
</dbReference>
<gene>
    <name evidence="4" type="ORF">SAMN05661044_05306</name>
</gene>